<dbReference type="InterPro" id="IPR013221">
    <property type="entry name" value="Mur_ligase_cen"/>
</dbReference>
<name>A0A0K8J6L1_9FIRM</name>
<dbReference type="InterPro" id="IPR036615">
    <property type="entry name" value="Mur_ligase_C_dom_sf"/>
</dbReference>
<dbReference type="GO" id="GO:0004326">
    <property type="term" value="F:tetrahydrofolylpolyglutamate synthase activity"/>
    <property type="evidence" value="ECO:0007669"/>
    <property type="project" value="UniProtKB-EC"/>
</dbReference>
<dbReference type="PROSITE" id="PS01011">
    <property type="entry name" value="FOLYLPOLYGLU_SYNT_1"/>
    <property type="match status" value="1"/>
</dbReference>
<dbReference type="PANTHER" id="PTHR11136">
    <property type="entry name" value="FOLYLPOLYGLUTAMATE SYNTHASE-RELATED"/>
    <property type="match status" value="1"/>
</dbReference>
<dbReference type="GO" id="GO:0008841">
    <property type="term" value="F:dihydrofolate synthase activity"/>
    <property type="evidence" value="ECO:0007669"/>
    <property type="project" value="TreeGrafter"/>
</dbReference>
<reference evidence="16" key="1">
    <citation type="submission" date="2015-09" db="EMBL/GenBank/DDBJ databases">
        <authorList>
            <person name="Wibberg D."/>
        </authorList>
    </citation>
    <scope>NUCLEOTIDE SEQUENCE [LARGE SCALE GENOMIC DNA]</scope>
    <source>
        <strain evidence="16">SD1D</strain>
    </source>
</reference>
<dbReference type="Gene3D" id="3.40.1190.10">
    <property type="entry name" value="Mur-like, catalytic domain"/>
    <property type="match status" value="1"/>
</dbReference>
<evidence type="ECO:0000256" key="10">
    <source>
        <dbReference type="ARBA" id="ARBA00047493"/>
    </source>
</evidence>
<evidence type="ECO:0000256" key="11">
    <source>
        <dbReference type="PIRNR" id="PIRNR001563"/>
    </source>
</evidence>
<keyword evidence="4 11" id="KW-0436">Ligase</keyword>
<dbReference type="Pfam" id="PF02875">
    <property type="entry name" value="Mur_ligase_C"/>
    <property type="match status" value="1"/>
</dbReference>
<evidence type="ECO:0000256" key="4">
    <source>
        <dbReference type="ARBA" id="ARBA00022598"/>
    </source>
</evidence>
<proteinExistence type="inferred from homology"/>
<comment type="similarity">
    <text evidence="2 11">Belongs to the folylpolyglutamate synthase family.</text>
</comment>
<dbReference type="AlphaFoldDB" id="A0A0K8J6L1"/>
<dbReference type="NCBIfam" id="TIGR01499">
    <property type="entry name" value="folC"/>
    <property type="match status" value="1"/>
</dbReference>
<dbReference type="OrthoDB" id="9809356at2"/>
<evidence type="ECO:0000259" key="14">
    <source>
        <dbReference type="Pfam" id="PF08245"/>
    </source>
</evidence>
<feature type="domain" description="Mur ligase central" evidence="14">
    <location>
        <begin position="44"/>
        <end position="273"/>
    </location>
</feature>
<dbReference type="PROSITE" id="PS01012">
    <property type="entry name" value="FOLYLPOLYGLU_SYNT_2"/>
    <property type="match status" value="1"/>
</dbReference>
<dbReference type="GO" id="GO:0005737">
    <property type="term" value="C:cytoplasm"/>
    <property type="evidence" value="ECO:0007669"/>
    <property type="project" value="TreeGrafter"/>
</dbReference>
<dbReference type="InterPro" id="IPR036565">
    <property type="entry name" value="Mur-like_cat_sf"/>
</dbReference>
<dbReference type="Proteomes" id="UP000196053">
    <property type="component" value="Chromosome I"/>
</dbReference>
<keyword evidence="12" id="KW-0472">Membrane</keyword>
<evidence type="ECO:0000256" key="3">
    <source>
        <dbReference type="ARBA" id="ARBA00013025"/>
    </source>
</evidence>
<accession>A0A0K8J6L1</accession>
<dbReference type="Gene3D" id="3.90.190.20">
    <property type="entry name" value="Mur ligase, C-terminal domain"/>
    <property type="match status" value="1"/>
</dbReference>
<dbReference type="PIRSF" id="PIRSF001563">
    <property type="entry name" value="Folylpolyglu_synth"/>
    <property type="match status" value="1"/>
</dbReference>
<feature type="transmembrane region" description="Helical" evidence="12">
    <location>
        <begin position="417"/>
        <end position="434"/>
    </location>
</feature>
<dbReference type="RefSeq" id="WP_058258404.1">
    <property type="nucleotide sequence ID" value="NZ_LN879430.1"/>
</dbReference>
<evidence type="ECO:0000256" key="6">
    <source>
        <dbReference type="ARBA" id="ARBA00022741"/>
    </source>
</evidence>
<keyword evidence="5" id="KW-0479">Metal-binding</keyword>
<evidence type="ECO:0000256" key="12">
    <source>
        <dbReference type="SAM" id="Phobius"/>
    </source>
</evidence>
<evidence type="ECO:0000256" key="5">
    <source>
        <dbReference type="ARBA" id="ARBA00022723"/>
    </source>
</evidence>
<dbReference type="InterPro" id="IPR018109">
    <property type="entry name" value="Folylpolyglutamate_synth_CS"/>
</dbReference>
<keyword evidence="12" id="KW-1133">Transmembrane helix</keyword>
<evidence type="ECO:0000256" key="9">
    <source>
        <dbReference type="ARBA" id="ARBA00030592"/>
    </source>
</evidence>
<keyword evidence="16" id="KW-1185">Reference proteome</keyword>
<evidence type="ECO:0000256" key="7">
    <source>
        <dbReference type="ARBA" id="ARBA00022840"/>
    </source>
</evidence>
<dbReference type="FunFam" id="3.40.1190.10:FF:000011">
    <property type="entry name" value="Folylpolyglutamate synthase/dihydrofolate synthase"/>
    <property type="match status" value="1"/>
</dbReference>
<evidence type="ECO:0000256" key="8">
    <source>
        <dbReference type="ARBA" id="ARBA00022842"/>
    </source>
</evidence>
<sequence length="445" mass="50206">MTYKEAKEFIEEANQYGSVLGLTSITELLKRLDNPQNHLKIIHIGGTNGKGSTGAFITSILTAAGYRVGRYISPTVFSYREKIQISEGINTYYITKEGIQEAIKRIKPICQEMVNDGYDHPTTFEIETAMTFIYLLSQQVDFLVLEVGMGGRLDATNVIANPICTVFTSISMDHMQYLGDSLEKIAQEKAGIIKPKSPVISCNQNSAVIKILKDKADECKSSFIIADFNNVHKIEYSLEETRFIYPSNKEAQEFKIRLIGKHQVKNAILAIEVAKVLNKVLNNHNYFISDEAILSGLYQAKWDGRFQVLDTKPYFIIDGAHNEEAAINLRETVEIYFTNKRLIFMIGVLEDKDYKSILKIMAPLADTIITLTPENHRALASDKLANEARLYCERVFDCGNIEQALEMAYAEAKADNIILAFGSLSFLGSLVKILRMRKEKTYNKN</sequence>
<keyword evidence="7 11" id="KW-0067">ATP-binding</keyword>
<keyword evidence="12" id="KW-0812">Transmembrane</keyword>
<dbReference type="KEGG" id="hsd:SD1D_1589"/>
<keyword evidence="6 11" id="KW-0547">Nucleotide-binding</keyword>
<comment type="catalytic activity">
    <reaction evidence="10">
        <text>(6S)-5,6,7,8-tetrahydrofolyl-(gamma-L-Glu)(n) + L-glutamate + ATP = (6S)-5,6,7,8-tetrahydrofolyl-(gamma-L-Glu)(n+1) + ADP + phosphate + H(+)</text>
        <dbReference type="Rhea" id="RHEA:10580"/>
        <dbReference type="Rhea" id="RHEA-COMP:14738"/>
        <dbReference type="Rhea" id="RHEA-COMP:14740"/>
        <dbReference type="ChEBI" id="CHEBI:15378"/>
        <dbReference type="ChEBI" id="CHEBI:29985"/>
        <dbReference type="ChEBI" id="CHEBI:30616"/>
        <dbReference type="ChEBI" id="CHEBI:43474"/>
        <dbReference type="ChEBI" id="CHEBI:141005"/>
        <dbReference type="ChEBI" id="CHEBI:456216"/>
        <dbReference type="EC" id="6.3.2.17"/>
    </reaction>
</comment>
<dbReference type="GO" id="GO:0005524">
    <property type="term" value="F:ATP binding"/>
    <property type="evidence" value="ECO:0007669"/>
    <property type="project" value="UniProtKB-KW"/>
</dbReference>
<evidence type="ECO:0000256" key="1">
    <source>
        <dbReference type="ARBA" id="ARBA00001946"/>
    </source>
</evidence>
<dbReference type="InterPro" id="IPR004101">
    <property type="entry name" value="Mur_ligase_C"/>
</dbReference>
<dbReference type="InterPro" id="IPR001645">
    <property type="entry name" value="Folylpolyglutamate_synth"/>
</dbReference>
<evidence type="ECO:0000313" key="15">
    <source>
        <dbReference type="EMBL" id="CUH93135.1"/>
    </source>
</evidence>
<gene>
    <name evidence="15" type="ORF">SD1D_1589</name>
</gene>
<dbReference type="Pfam" id="PF08245">
    <property type="entry name" value="Mur_ligase_M"/>
    <property type="match status" value="1"/>
</dbReference>
<comment type="cofactor">
    <cofactor evidence="1">
        <name>Mg(2+)</name>
        <dbReference type="ChEBI" id="CHEBI:18420"/>
    </cofactor>
</comment>
<evidence type="ECO:0000313" key="16">
    <source>
        <dbReference type="Proteomes" id="UP000196053"/>
    </source>
</evidence>
<evidence type="ECO:0000256" key="2">
    <source>
        <dbReference type="ARBA" id="ARBA00008276"/>
    </source>
</evidence>
<dbReference type="SUPFAM" id="SSF53623">
    <property type="entry name" value="MurD-like peptide ligases, catalytic domain"/>
    <property type="match status" value="1"/>
</dbReference>
<dbReference type="EMBL" id="LN879430">
    <property type="protein sequence ID" value="CUH93135.1"/>
    <property type="molecule type" value="Genomic_DNA"/>
</dbReference>
<keyword evidence="8" id="KW-0460">Magnesium</keyword>
<dbReference type="GO" id="GO:0046872">
    <property type="term" value="F:metal ion binding"/>
    <property type="evidence" value="ECO:0007669"/>
    <property type="project" value="UniProtKB-KW"/>
</dbReference>
<feature type="domain" description="Mur ligase C-terminal" evidence="13">
    <location>
        <begin position="304"/>
        <end position="423"/>
    </location>
</feature>
<evidence type="ECO:0000259" key="13">
    <source>
        <dbReference type="Pfam" id="PF02875"/>
    </source>
</evidence>
<dbReference type="EC" id="6.3.2.17" evidence="3"/>
<dbReference type="SUPFAM" id="SSF53244">
    <property type="entry name" value="MurD-like peptide ligases, peptide-binding domain"/>
    <property type="match status" value="1"/>
</dbReference>
<organism evidence="15 16">
    <name type="scientific">Herbinix luporum</name>
    <dbReference type="NCBI Taxonomy" id="1679721"/>
    <lineage>
        <taxon>Bacteria</taxon>
        <taxon>Bacillati</taxon>
        <taxon>Bacillota</taxon>
        <taxon>Clostridia</taxon>
        <taxon>Lachnospirales</taxon>
        <taxon>Lachnospiraceae</taxon>
        <taxon>Herbinix</taxon>
    </lineage>
</organism>
<protein>
    <recommendedName>
        <fullName evidence="3">tetrahydrofolate synthase</fullName>
        <ecNumber evidence="3">6.3.2.17</ecNumber>
    </recommendedName>
    <alternativeName>
        <fullName evidence="9">Tetrahydrofolylpolyglutamate synthase</fullName>
    </alternativeName>
</protein>
<dbReference type="PANTHER" id="PTHR11136:SF0">
    <property type="entry name" value="DIHYDROFOLATE SYNTHETASE-RELATED"/>
    <property type="match status" value="1"/>
</dbReference>